<protein>
    <recommendedName>
        <fullName evidence="1">DUF6451 domain-containing protein</fullName>
    </recommendedName>
</protein>
<dbReference type="InterPro" id="IPR045609">
    <property type="entry name" value="DUF6451"/>
</dbReference>
<evidence type="ECO:0000313" key="2">
    <source>
        <dbReference type="EMBL" id="SBR82050.1"/>
    </source>
</evidence>
<dbReference type="AlphaFoldDB" id="A0A1A8PKW4"/>
<name>A0A1A8PKW4_9TELE</name>
<reference evidence="2" key="1">
    <citation type="submission" date="2016-05" db="EMBL/GenBank/DDBJ databases">
        <authorList>
            <person name="Lavstsen T."/>
            <person name="Jespersen J.S."/>
        </authorList>
    </citation>
    <scope>NUCLEOTIDE SEQUENCE</scope>
    <source>
        <tissue evidence="2">Brain</tissue>
    </source>
</reference>
<sequence length="112" mass="12071">QEAGKAGLRISAGKSKVMRVGYAGAHTVVQISQQQRLEEVNEFTYLGSIVTSDGGTDRDVTCRIGKAAAVFRRLQPVWASGSIGLQTKIRLFNTIVIPTAIYGSETWRSTAA</sequence>
<dbReference type="PANTHER" id="PTHR47027:SF25">
    <property type="entry name" value="REVERSE TRANSCRIPTASE DOMAIN-CONTAINING PROTEIN"/>
    <property type="match status" value="1"/>
</dbReference>
<dbReference type="PANTHER" id="PTHR47027">
    <property type="entry name" value="REVERSE TRANSCRIPTASE DOMAIN-CONTAINING PROTEIN"/>
    <property type="match status" value="1"/>
</dbReference>
<feature type="non-terminal residue" evidence="2">
    <location>
        <position position="1"/>
    </location>
</feature>
<accession>A0A1A8PKW4</accession>
<dbReference type="Pfam" id="PF20049">
    <property type="entry name" value="DUF6451"/>
    <property type="match status" value="1"/>
</dbReference>
<reference evidence="2" key="2">
    <citation type="submission" date="2016-06" db="EMBL/GenBank/DDBJ databases">
        <title>The genome of a short-lived fish provides insights into sex chromosome evolution and the genetic control of aging.</title>
        <authorList>
            <person name="Reichwald K."/>
            <person name="Felder M."/>
            <person name="Petzold A."/>
            <person name="Koch P."/>
            <person name="Groth M."/>
            <person name="Platzer M."/>
        </authorList>
    </citation>
    <scope>NUCLEOTIDE SEQUENCE</scope>
    <source>
        <tissue evidence="2">Brain</tissue>
    </source>
</reference>
<dbReference type="EMBL" id="HAEH01007503">
    <property type="protein sequence ID" value="SBR82050.1"/>
    <property type="molecule type" value="Transcribed_RNA"/>
</dbReference>
<feature type="non-terminal residue" evidence="2">
    <location>
        <position position="112"/>
    </location>
</feature>
<feature type="domain" description="DUF6451" evidence="1">
    <location>
        <begin position="71"/>
        <end position="94"/>
    </location>
</feature>
<organism evidence="2">
    <name type="scientific">Nothobranchius rachovii</name>
    <name type="common">bluefin notho</name>
    <dbReference type="NCBI Taxonomy" id="451742"/>
    <lineage>
        <taxon>Eukaryota</taxon>
        <taxon>Metazoa</taxon>
        <taxon>Chordata</taxon>
        <taxon>Craniata</taxon>
        <taxon>Vertebrata</taxon>
        <taxon>Euteleostomi</taxon>
        <taxon>Actinopterygii</taxon>
        <taxon>Neopterygii</taxon>
        <taxon>Teleostei</taxon>
        <taxon>Neoteleostei</taxon>
        <taxon>Acanthomorphata</taxon>
        <taxon>Ovalentaria</taxon>
        <taxon>Atherinomorphae</taxon>
        <taxon>Cyprinodontiformes</taxon>
        <taxon>Nothobranchiidae</taxon>
        <taxon>Nothobranchius</taxon>
    </lineage>
</organism>
<gene>
    <name evidence="2" type="primary">CR376751.1</name>
</gene>
<proteinExistence type="predicted"/>
<evidence type="ECO:0000259" key="1">
    <source>
        <dbReference type="Pfam" id="PF20049"/>
    </source>
</evidence>